<dbReference type="SUPFAM" id="SSF102114">
    <property type="entry name" value="Radical SAM enzymes"/>
    <property type="match status" value="1"/>
</dbReference>
<keyword evidence="13" id="KW-1185">Reference proteome</keyword>
<dbReference type="CDD" id="cd01335">
    <property type="entry name" value="Radical_SAM"/>
    <property type="match status" value="1"/>
</dbReference>
<dbReference type="Pfam" id="PF12544">
    <property type="entry name" value="LAM_C"/>
    <property type="match status" value="1"/>
</dbReference>
<evidence type="ECO:0000256" key="2">
    <source>
        <dbReference type="ARBA" id="ARBA00001966"/>
    </source>
</evidence>
<evidence type="ECO:0000256" key="10">
    <source>
        <dbReference type="ARBA" id="ARBA00023235"/>
    </source>
</evidence>
<comment type="cofactor">
    <cofactor evidence="1">
        <name>pyridoxal 5'-phosphate</name>
        <dbReference type="ChEBI" id="CHEBI:597326"/>
    </cofactor>
</comment>
<evidence type="ECO:0000256" key="8">
    <source>
        <dbReference type="ARBA" id="ARBA00023004"/>
    </source>
</evidence>
<evidence type="ECO:0000256" key="1">
    <source>
        <dbReference type="ARBA" id="ARBA00001933"/>
    </source>
</evidence>
<dbReference type="EMBL" id="AP024488">
    <property type="protein sequence ID" value="BCS97895.1"/>
    <property type="molecule type" value="Genomic_DNA"/>
</dbReference>
<name>A0ABM7PKF6_9BACT</name>
<dbReference type="PIRSF" id="PIRSF004911">
    <property type="entry name" value="DUF160"/>
    <property type="match status" value="1"/>
</dbReference>
<dbReference type="InterPro" id="IPR003739">
    <property type="entry name" value="Lys_aminomutase/Glu_NH3_mut"/>
</dbReference>
<evidence type="ECO:0000256" key="3">
    <source>
        <dbReference type="ARBA" id="ARBA00008703"/>
    </source>
</evidence>
<sequence length="354" mass="38812">MNWKETLKKSVVSAEGLKGVPGVDVHDVARVSGVYPMRINPYWLGLMKKAGAPLVRQAVPCADELADTPLLEDPLCEEKDSPVFGLTHRYPDRVIFLVSNECALYCRHCMRKRKVGKAGGRVTDATIEAGLAYIEKTPKVRDVILTGGDPLLLSDEKLDAILHRLSKISHVEMIRIHSRVPATLPMRITDKLCAVLATYEKLWINTHFNHPAELTPEAEIALKLLNGTGAPLGCQTVLLKGVNDSPAIMAELMRKLTKNRVRPYYLHHGDAVKGTGHFRTSIEAGLAIMDSLRGHLSGLAVPTYVIDLPGGGGKTPLLPESIISKDEKGLTVRGYDGKTYTYPVGVPRHQIKTP</sequence>
<comment type="similarity">
    <text evidence="3">Belongs to the radical SAM superfamily. KamA family.</text>
</comment>
<dbReference type="Pfam" id="PF04055">
    <property type="entry name" value="Radical_SAM"/>
    <property type="match status" value="1"/>
</dbReference>
<keyword evidence="8" id="KW-0408">Iron</keyword>
<evidence type="ECO:0000256" key="4">
    <source>
        <dbReference type="ARBA" id="ARBA00022485"/>
    </source>
</evidence>
<dbReference type="PANTHER" id="PTHR30538:SF1">
    <property type="entry name" value="L-LYSINE 2,3-AMINOMUTASE"/>
    <property type="match status" value="1"/>
</dbReference>
<dbReference type="InterPro" id="IPR013785">
    <property type="entry name" value="Aldolase_TIM"/>
</dbReference>
<dbReference type="SFLD" id="SFLDS00029">
    <property type="entry name" value="Radical_SAM"/>
    <property type="match status" value="1"/>
</dbReference>
<reference evidence="12 13" key="1">
    <citation type="submission" date="2021-02" db="EMBL/GenBank/DDBJ databases">
        <title>Complete genome of Desulfoluna sp. strain ASN36.</title>
        <authorList>
            <person name="Takahashi A."/>
            <person name="Kojima H."/>
            <person name="Fukui M."/>
        </authorList>
    </citation>
    <scope>NUCLEOTIDE SEQUENCE [LARGE SCALE GENOMIC DNA]</scope>
    <source>
        <strain evidence="12 13">ASN36</strain>
    </source>
</reference>
<keyword evidence="5" id="KW-0949">S-adenosyl-L-methionine</keyword>
<keyword evidence="6" id="KW-0479">Metal-binding</keyword>
<dbReference type="RefSeq" id="WP_236889309.1">
    <property type="nucleotide sequence ID" value="NZ_AP024488.1"/>
</dbReference>
<accession>A0ABM7PKF6</accession>
<keyword evidence="10" id="KW-0413">Isomerase</keyword>
<evidence type="ECO:0000256" key="5">
    <source>
        <dbReference type="ARBA" id="ARBA00022691"/>
    </source>
</evidence>
<evidence type="ECO:0000313" key="13">
    <source>
        <dbReference type="Proteomes" id="UP001320148"/>
    </source>
</evidence>
<dbReference type="Proteomes" id="UP001320148">
    <property type="component" value="Chromosome"/>
</dbReference>
<keyword evidence="9" id="KW-0411">Iron-sulfur</keyword>
<keyword evidence="4" id="KW-0004">4Fe-4S</keyword>
<feature type="domain" description="Radical SAM core" evidence="11">
    <location>
        <begin position="88"/>
        <end position="299"/>
    </location>
</feature>
<comment type="cofactor">
    <cofactor evidence="2">
        <name>[4Fe-4S] cluster</name>
        <dbReference type="ChEBI" id="CHEBI:49883"/>
    </cofactor>
</comment>
<organism evidence="12 13">
    <name type="scientific">Desulfoluna limicola</name>
    <dbReference type="NCBI Taxonomy" id="2810562"/>
    <lineage>
        <taxon>Bacteria</taxon>
        <taxon>Pseudomonadati</taxon>
        <taxon>Thermodesulfobacteriota</taxon>
        <taxon>Desulfobacteria</taxon>
        <taxon>Desulfobacterales</taxon>
        <taxon>Desulfolunaceae</taxon>
        <taxon>Desulfoluna</taxon>
    </lineage>
</organism>
<dbReference type="SFLD" id="SFLDG01070">
    <property type="entry name" value="PLP-dependent"/>
    <property type="match status" value="1"/>
</dbReference>
<keyword evidence="7" id="KW-0663">Pyridoxal phosphate</keyword>
<evidence type="ECO:0000259" key="11">
    <source>
        <dbReference type="PROSITE" id="PS51918"/>
    </source>
</evidence>
<dbReference type="PROSITE" id="PS51918">
    <property type="entry name" value="RADICAL_SAM"/>
    <property type="match status" value="1"/>
</dbReference>
<evidence type="ECO:0000256" key="9">
    <source>
        <dbReference type="ARBA" id="ARBA00023014"/>
    </source>
</evidence>
<evidence type="ECO:0000313" key="12">
    <source>
        <dbReference type="EMBL" id="BCS97895.1"/>
    </source>
</evidence>
<evidence type="ECO:0000256" key="6">
    <source>
        <dbReference type="ARBA" id="ARBA00022723"/>
    </source>
</evidence>
<dbReference type="PANTHER" id="PTHR30538">
    <property type="entry name" value="LYSINE 2,3-AMINOMUTASE-RELATED"/>
    <property type="match status" value="1"/>
</dbReference>
<proteinExistence type="inferred from homology"/>
<dbReference type="InterPro" id="IPR007197">
    <property type="entry name" value="rSAM"/>
</dbReference>
<evidence type="ECO:0000256" key="7">
    <source>
        <dbReference type="ARBA" id="ARBA00022898"/>
    </source>
</evidence>
<dbReference type="InterPro" id="IPR025895">
    <property type="entry name" value="LAM_C_dom"/>
</dbReference>
<dbReference type="InterPro" id="IPR058240">
    <property type="entry name" value="rSAM_sf"/>
</dbReference>
<dbReference type="NCBIfam" id="TIGR00238">
    <property type="entry name" value="KamA family radical SAM protein"/>
    <property type="match status" value="1"/>
</dbReference>
<protein>
    <submittedName>
        <fullName evidence="12">Lysine 2,3-aminomutase</fullName>
    </submittedName>
</protein>
<dbReference type="Gene3D" id="3.20.20.70">
    <property type="entry name" value="Aldolase class I"/>
    <property type="match status" value="1"/>
</dbReference>
<gene>
    <name evidence="12" type="primary">yjeK</name>
    <name evidence="12" type="ORF">DSLASN_35270</name>
</gene>